<gene>
    <name evidence="1" type="ORF">IK1_05821</name>
</gene>
<dbReference type="HOGENOM" id="CLU_1718634_0_0_9"/>
<accession>R8MCZ6</accession>
<reference evidence="2" key="1">
    <citation type="submission" date="2012-12" db="EMBL/GenBank/DDBJ databases">
        <title>The genome sequence of Bacillus cereus VD146.</title>
        <authorList>
            <consortium name="The Broad Institute Genome Sequencing Platform"/>
            <consortium name="The Broad Institute Genome Sequencing Center for Infectious Disease"/>
            <person name="Feldgarden M."/>
            <person name="Van der Auwera G.A."/>
            <person name="Mahillon J."/>
            <person name="Duprez V."/>
            <person name="Timmery S."/>
            <person name="Mattelet C."/>
            <person name="Dierick K."/>
            <person name="Sun M."/>
            <person name="Yu Z."/>
            <person name="Zhu L."/>
            <person name="Hu X."/>
            <person name="Shank E.B."/>
            <person name="Swiecicka I."/>
            <person name="Hansen B.M."/>
            <person name="Andrup L."/>
            <person name="Walker B."/>
            <person name="Young S.K."/>
            <person name="Zeng Q."/>
            <person name="Gargeya S."/>
            <person name="Fitzgerald M."/>
            <person name="Haas B."/>
            <person name="Abouelleil A."/>
            <person name="Alvarado L."/>
            <person name="Arachchi H.M."/>
            <person name="Berlin A.M."/>
            <person name="Chapman S.B."/>
            <person name="Dewar J."/>
            <person name="Goldberg J."/>
            <person name="Griggs A."/>
            <person name="Gujja S."/>
            <person name="Hansen M."/>
            <person name="Howarth C."/>
            <person name="Imamovic A."/>
            <person name="Larimer J."/>
            <person name="McCowan C."/>
            <person name="Murphy C."/>
            <person name="Neiman D."/>
            <person name="Pearson M."/>
            <person name="Priest M."/>
            <person name="Roberts A."/>
            <person name="Saif S."/>
            <person name="Shea T."/>
            <person name="Sisk P."/>
            <person name="Sykes S."/>
            <person name="Wortman J."/>
            <person name="Nusbaum C."/>
            <person name="Birren B."/>
        </authorList>
    </citation>
    <scope>NUCLEOTIDE SEQUENCE [LARGE SCALE GENOMIC DNA]</scope>
    <source>
        <strain evidence="2">VD146</strain>
    </source>
</reference>
<proteinExistence type="predicted"/>
<dbReference type="EMBL" id="AHFE01000075">
    <property type="protein sequence ID" value="EOP32285.1"/>
    <property type="molecule type" value="Genomic_DNA"/>
</dbReference>
<evidence type="ECO:0000313" key="1">
    <source>
        <dbReference type="EMBL" id="EOP32285.1"/>
    </source>
</evidence>
<comment type="caution">
    <text evidence="1">The sequence shown here is derived from an EMBL/GenBank/DDBJ whole genome shotgun (WGS) entry which is preliminary data.</text>
</comment>
<dbReference type="PATRIC" id="fig|1053236.3.peg.6184"/>
<dbReference type="Proteomes" id="UP000014020">
    <property type="component" value="Unassembled WGS sequence"/>
</dbReference>
<dbReference type="RefSeq" id="WP_016121269.1">
    <property type="nucleotide sequence ID" value="NZ_KB976684.1"/>
</dbReference>
<evidence type="ECO:0000313" key="2">
    <source>
        <dbReference type="Proteomes" id="UP000014020"/>
    </source>
</evidence>
<protein>
    <submittedName>
        <fullName evidence="1">Uncharacterized protein</fullName>
    </submittedName>
</protein>
<dbReference type="AlphaFoldDB" id="R8MCZ6"/>
<sequence>MLSQVKIGVVGVSSYFNEKLVFRVNGSFEHNDIIQRYWDKEHAHMHEDCIVAKDASLIVDTVPSNNKYGYELRLLAVWDNAQRKFYYDYDDIGMEAEYMGLVVGLEGIPEIDTSEICPHCSKGRLIPMYDEHPNWIKFCRYCDFRTDNSEYNPLPY</sequence>
<name>R8MCZ6_BACCX</name>
<organism evidence="1 2">
    <name type="scientific">Bacillus cereus (strain VD146)</name>
    <dbReference type="NCBI Taxonomy" id="1053236"/>
    <lineage>
        <taxon>Bacteria</taxon>
        <taxon>Bacillati</taxon>
        <taxon>Bacillota</taxon>
        <taxon>Bacilli</taxon>
        <taxon>Bacillales</taxon>
        <taxon>Bacillaceae</taxon>
        <taxon>Bacillus</taxon>
        <taxon>Bacillus cereus group</taxon>
    </lineage>
</organism>